<feature type="domain" description="LRAT" evidence="5">
    <location>
        <begin position="23"/>
        <end position="162"/>
    </location>
</feature>
<sequence>MSGRSDIDEHNQRVLESLSPGDRVEFSRGIYSHWGIYIGQGKVIHLAPQDASEIQANSESTHFNIGCKMYKKALVGTDDFLKVAGKYKAFRNNSLDMKLKYTSCRLCSCLMCAKVFYFRALSPETIVHQAMPKLGEVGYNFITANCEHFANWCRYGQRKSQQSAPGSTNPAFHDIRILQHYTI</sequence>
<dbReference type="PANTHER" id="PTHR13943">
    <property type="entry name" value="HRAS-LIKE SUPPRESSOR - RELATED"/>
    <property type="match status" value="1"/>
</dbReference>
<evidence type="ECO:0000256" key="4">
    <source>
        <dbReference type="ARBA" id="ARBA00023098"/>
    </source>
</evidence>
<keyword evidence="4" id="KW-0443">Lipid metabolism</keyword>
<gene>
    <name evidence="7" type="primary">LOC129928164</name>
</gene>
<accession>A0A9W3BCF9</accession>
<dbReference type="GO" id="GO:0070292">
    <property type="term" value="P:N-acylphosphatidylethanolamine metabolic process"/>
    <property type="evidence" value="ECO:0007669"/>
    <property type="project" value="TreeGrafter"/>
</dbReference>
<evidence type="ECO:0000313" key="7">
    <source>
        <dbReference type="RefSeq" id="XP_055897104.1"/>
    </source>
</evidence>
<dbReference type="GeneID" id="129928164"/>
<dbReference type="GO" id="GO:0008970">
    <property type="term" value="F:phospholipase A1 activity"/>
    <property type="evidence" value="ECO:0007669"/>
    <property type="project" value="TreeGrafter"/>
</dbReference>
<dbReference type="OMA" id="ARANCEH"/>
<dbReference type="InterPro" id="IPR051496">
    <property type="entry name" value="H-rev107_PLA/AT"/>
</dbReference>
<reference evidence="7" key="1">
    <citation type="submission" date="2025-08" db="UniProtKB">
        <authorList>
            <consortium name="RefSeq"/>
        </authorList>
    </citation>
    <scope>IDENTIFICATION</scope>
</reference>
<dbReference type="PROSITE" id="PS51934">
    <property type="entry name" value="LRAT"/>
    <property type="match status" value="1"/>
</dbReference>
<name>A0A9W3BCF9_BIOGL</name>
<dbReference type="GO" id="GO:0005737">
    <property type="term" value="C:cytoplasm"/>
    <property type="evidence" value="ECO:0007669"/>
    <property type="project" value="TreeGrafter"/>
</dbReference>
<dbReference type="PANTHER" id="PTHR13943:SF77">
    <property type="entry name" value="LRAT DOMAIN-CONTAINING PROTEIN"/>
    <property type="match status" value="1"/>
</dbReference>
<dbReference type="Proteomes" id="UP001165740">
    <property type="component" value="Chromosome 9"/>
</dbReference>
<comment type="similarity">
    <text evidence="1">Belongs to the H-rev107 family.</text>
</comment>
<dbReference type="OrthoDB" id="421951at2759"/>
<evidence type="ECO:0000256" key="1">
    <source>
        <dbReference type="ARBA" id="ARBA00007824"/>
    </source>
</evidence>
<evidence type="ECO:0000256" key="3">
    <source>
        <dbReference type="ARBA" id="ARBA00022801"/>
    </source>
</evidence>
<dbReference type="InterPro" id="IPR007053">
    <property type="entry name" value="LRAT_dom"/>
</dbReference>
<dbReference type="GO" id="GO:0016410">
    <property type="term" value="F:N-acyltransferase activity"/>
    <property type="evidence" value="ECO:0007669"/>
    <property type="project" value="TreeGrafter"/>
</dbReference>
<keyword evidence="6" id="KW-1185">Reference proteome</keyword>
<evidence type="ECO:0000259" key="5">
    <source>
        <dbReference type="PROSITE" id="PS51934"/>
    </source>
</evidence>
<keyword evidence="2" id="KW-0808">Transferase</keyword>
<keyword evidence="3" id="KW-0378">Hydrolase</keyword>
<dbReference type="RefSeq" id="XP_055897104.1">
    <property type="nucleotide sequence ID" value="XM_056041129.1"/>
</dbReference>
<proteinExistence type="inferred from homology"/>
<evidence type="ECO:0000313" key="6">
    <source>
        <dbReference type="Proteomes" id="UP001165740"/>
    </source>
</evidence>
<organism evidence="6 7">
    <name type="scientific">Biomphalaria glabrata</name>
    <name type="common">Bloodfluke planorb</name>
    <name type="synonym">Freshwater snail</name>
    <dbReference type="NCBI Taxonomy" id="6526"/>
    <lineage>
        <taxon>Eukaryota</taxon>
        <taxon>Metazoa</taxon>
        <taxon>Spiralia</taxon>
        <taxon>Lophotrochozoa</taxon>
        <taxon>Mollusca</taxon>
        <taxon>Gastropoda</taxon>
        <taxon>Heterobranchia</taxon>
        <taxon>Euthyneura</taxon>
        <taxon>Panpulmonata</taxon>
        <taxon>Hygrophila</taxon>
        <taxon>Lymnaeoidea</taxon>
        <taxon>Planorbidae</taxon>
        <taxon>Biomphalaria</taxon>
    </lineage>
</organism>
<dbReference type="Gene3D" id="3.90.1720.10">
    <property type="entry name" value="endopeptidase domain like (from Nostoc punctiforme)"/>
    <property type="match status" value="1"/>
</dbReference>
<evidence type="ECO:0000256" key="2">
    <source>
        <dbReference type="ARBA" id="ARBA00022679"/>
    </source>
</evidence>
<dbReference type="AlphaFoldDB" id="A0A9W3BCF9"/>
<dbReference type="Pfam" id="PF04970">
    <property type="entry name" value="LRAT"/>
    <property type="match status" value="1"/>
</dbReference>
<protein>
    <submittedName>
        <fullName evidence="7">Phospholipase A and acyltransferase 3-like</fullName>
    </submittedName>
</protein>
<dbReference type="GO" id="GO:0004623">
    <property type="term" value="F:phospholipase A2 activity"/>
    <property type="evidence" value="ECO:0007669"/>
    <property type="project" value="TreeGrafter"/>
</dbReference>